<keyword evidence="2" id="KW-0472">Membrane</keyword>
<feature type="domain" description="AB hydrolase-1" evidence="3">
    <location>
        <begin position="181"/>
        <end position="286"/>
    </location>
</feature>
<dbReference type="Gene3D" id="3.40.50.1820">
    <property type="entry name" value="alpha/beta hydrolase"/>
    <property type="match status" value="1"/>
</dbReference>
<keyword evidence="2" id="KW-1133">Transmembrane helix</keyword>
<organism evidence="4 5">
    <name type="scientific">Ranitomeya imitator</name>
    <name type="common">mimic poison frog</name>
    <dbReference type="NCBI Taxonomy" id="111125"/>
    <lineage>
        <taxon>Eukaryota</taxon>
        <taxon>Metazoa</taxon>
        <taxon>Chordata</taxon>
        <taxon>Craniata</taxon>
        <taxon>Vertebrata</taxon>
        <taxon>Euteleostomi</taxon>
        <taxon>Amphibia</taxon>
        <taxon>Batrachia</taxon>
        <taxon>Anura</taxon>
        <taxon>Neobatrachia</taxon>
        <taxon>Hyloidea</taxon>
        <taxon>Dendrobatidae</taxon>
        <taxon>Dendrobatinae</taxon>
        <taxon>Ranitomeya</taxon>
    </lineage>
</organism>
<evidence type="ECO:0000259" key="3">
    <source>
        <dbReference type="Pfam" id="PF00561"/>
    </source>
</evidence>
<reference evidence="4" key="1">
    <citation type="submission" date="2023-07" db="EMBL/GenBank/DDBJ databases">
        <authorList>
            <person name="Stuckert A."/>
        </authorList>
    </citation>
    <scope>NUCLEOTIDE SEQUENCE</scope>
</reference>
<evidence type="ECO:0000313" key="4">
    <source>
        <dbReference type="EMBL" id="CAJ0968486.1"/>
    </source>
</evidence>
<sequence>MHSWDRSARGASVNASPGSGGQRKGYGAHIAIYNVGCAIYNKNEKKRRGPKRGLRTQVKAESPKMSKPHSRTPKARRSSRVLSFMKLCAITLVAIYICVPFIIRLFPALLGKVVYLNMVKIPLFVDLKNPGEVVNHTVNFYLTSEEGVTLGIWHTLPASRGEEAKDKDQRWYERSLADDNPVIIYLHGNGGTRAVDHRVQLLKVLSRAGFHVLSLDYRGFADSTGQPSEEGVTDDSVFLYEWVKARSRGNPVCFWGHSLGTGIATNAARKLQEKGNPADAVILEAPYTNIRDAGAFHPFGKIYHIFPGFEYFFLDTMALDNIVFPSDENMKMLSSPILILHAEDDHVVPSSMGKELHEIAVNSRHPRHVKLVLYPPEFGYKHSLFIKTPNWERHCVSPICQEVKEEGLGNNVKAGSPSLEPLHLLDSGHQQKVANPLENILHQPHVTKEDEGSI</sequence>
<name>A0ABN9MVJ6_9NEOB</name>
<evidence type="ECO:0000256" key="2">
    <source>
        <dbReference type="SAM" id="Phobius"/>
    </source>
</evidence>
<dbReference type="SUPFAM" id="SSF53474">
    <property type="entry name" value="alpha/beta-Hydrolases"/>
    <property type="match status" value="1"/>
</dbReference>
<feature type="region of interest" description="Disordered" evidence="1">
    <location>
        <begin position="46"/>
        <end position="77"/>
    </location>
</feature>
<proteinExistence type="predicted"/>
<dbReference type="EMBL" id="CAUEEQ010079313">
    <property type="protein sequence ID" value="CAJ0968486.1"/>
    <property type="molecule type" value="Genomic_DNA"/>
</dbReference>
<feature type="compositionally biased region" description="Basic residues" evidence="1">
    <location>
        <begin position="66"/>
        <end position="77"/>
    </location>
</feature>
<comment type="caution">
    <text evidence="4">The sequence shown here is derived from an EMBL/GenBank/DDBJ whole genome shotgun (WGS) entry which is preliminary data.</text>
</comment>
<dbReference type="Proteomes" id="UP001176940">
    <property type="component" value="Unassembled WGS sequence"/>
</dbReference>
<dbReference type="InterPro" id="IPR000073">
    <property type="entry name" value="AB_hydrolase_1"/>
</dbReference>
<dbReference type="PANTHER" id="PTHR12277:SF69">
    <property type="entry name" value="PROTEIN ABHD12B"/>
    <property type="match status" value="1"/>
</dbReference>
<dbReference type="Pfam" id="PF00561">
    <property type="entry name" value="Abhydrolase_1"/>
    <property type="match status" value="1"/>
</dbReference>
<feature type="transmembrane region" description="Helical" evidence="2">
    <location>
        <begin position="81"/>
        <end position="103"/>
    </location>
</feature>
<keyword evidence="5" id="KW-1185">Reference proteome</keyword>
<feature type="region of interest" description="Disordered" evidence="1">
    <location>
        <begin position="1"/>
        <end position="23"/>
    </location>
</feature>
<accession>A0ABN9MVJ6</accession>
<keyword evidence="2" id="KW-0812">Transmembrane</keyword>
<gene>
    <name evidence="4" type="ORF">RIMI_LOCUS23131445</name>
</gene>
<protein>
    <recommendedName>
        <fullName evidence="3">AB hydrolase-1 domain-containing protein</fullName>
    </recommendedName>
</protein>
<dbReference type="InterPro" id="IPR029058">
    <property type="entry name" value="AB_hydrolase_fold"/>
</dbReference>
<evidence type="ECO:0000256" key="1">
    <source>
        <dbReference type="SAM" id="MobiDB-lite"/>
    </source>
</evidence>
<dbReference type="PANTHER" id="PTHR12277">
    <property type="entry name" value="ALPHA/BETA HYDROLASE DOMAIN-CONTAINING PROTEIN"/>
    <property type="match status" value="1"/>
</dbReference>
<evidence type="ECO:0000313" key="5">
    <source>
        <dbReference type="Proteomes" id="UP001176940"/>
    </source>
</evidence>